<dbReference type="Proteomes" id="UP000278983">
    <property type="component" value="Unassembled WGS sequence"/>
</dbReference>
<dbReference type="OrthoDB" id="1014181at2"/>
<evidence type="ECO:0000313" key="3">
    <source>
        <dbReference type="Proteomes" id="UP000278983"/>
    </source>
</evidence>
<dbReference type="Pfam" id="PF01610">
    <property type="entry name" value="DDE_Tnp_ISL3"/>
    <property type="match status" value="1"/>
</dbReference>
<protein>
    <recommendedName>
        <fullName evidence="1">Transposase IS204/IS1001/IS1096/IS1165 DDE domain-containing protein</fullName>
    </recommendedName>
</protein>
<proteinExistence type="predicted"/>
<gene>
    <name evidence="2" type="ORF">EHV08_00615</name>
</gene>
<name>A0A3S0RMH4_9BACT</name>
<evidence type="ECO:0000313" key="2">
    <source>
        <dbReference type="EMBL" id="RUL58415.1"/>
    </source>
</evidence>
<dbReference type="InterPro" id="IPR002560">
    <property type="entry name" value="Transposase_DDE"/>
</dbReference>
<dbReference type="EMBL" id="RYYU01000001">
    <property type="protein sequence ID" value="RUL58415.1"/>
    <property type="molecule type" value="Genomic_DNA"/>
</dbReference>
<reference evidence="2 3" key="1">
    <citation type="submission" date="2018-12" db="EMBL/GenBank/DDBJ databases">
        <title>Genome sequencing of Prevotella sp. KCOM 3155 (= JS262).</title>
        <authorList>
            <person name="Kook J.-K."/>
            <person name="Park S.-N."/>
            <person name="Lim Y.K."/>
        </authorList>
    </citation>
    <scope>NUCLEOTIDE SEQUENCE [LARGE SCALE GENOMIC DNA]</scope>
    <source>
        <strain evidence="2 3">KCOM 3155</strain>
    </source>
</reference>
<organism evidence="2 3">
    <name type="scientific">Prevotella koreensis</name>
    <dbReference type="NCBI Taxonomy" id="2490854"/>
    <lineage>
        <taxon>Bacteria</taxon>
        <taxon>Pseudomonadati</taxon>
        <taxon>Bacteroidota</taxon>
        <taxon>Bacteroidia</taxon>
        <taxon>Bacteroidales</taxon>
        <taxon>Prevotellaceae</taxon>
        <taxon>Prevotella</taxon>
    </lineage>
</organism>
<feature type="domain" description="Transposase IS204/IS1001/IS1096/IS1165 DDE" evidence="1">
    <location>
        <begin position="1"/>
        <end position="29"/>
    </location>
</feature>
<comment type="caution">
    <text evidence="2">The sequence shown here is derived from an EMBL/GenBank/DDBJ whole genome shotgun (WGS) entry which is preliminary data.</text>
</comment>
<keyword evidence="3" id="KW-1185">Reference proteome</keyword>
<accession>A0A3S0RMH4</accession>
<sequence length="41" mass="4836">MVEGINNKIKLMKRETYGFTDDRYFKLRLLSLHDAGITSFL</sequence>
<evidence type="ECO:0000259" key="1">
    <source>
        <dbReference type="Pfam" id="PF01610"/>
    </source>
</evidence>
<dbReference type="AlphaFoldDB" id="A0A3S0RMH4"/>